<organism evidence="1 2">
    <name type="scientific">Thelephora ganbajun</name>
    <name type="common">Ganba fungus</name>
    <dbReference type="NCBI Taxonomy" id="370292"/>
    <lineage>
        <taxon>Eukaryota</taxon>
        <taxon>Fungi</taxon>
        <taxon>Dikarya</taxon>
        <taxon>Basidiomycota</taxon>
        <taxon>Agaricomycotina</taxon>
        <taxon>Agaricomycetes</taxon>
        <taxon>Thelephorales</taxon>
        <taxon>Thelephoraceae</taxon>
        <taxon>Thelephora</taxon>
    </lineage>
</organism>
<gene>
    <name evidence="1" type="ORF">BDM02DRAFT_3122622</name>
</gene>
<evidence type="ECO:0000313" key="1">
    <source>
        <dbReference type="EMBL" id="KAF9644020.1"/>
    </source>
</evidence>
<sequence>MERYPWVEVLLFEVLRVIVFYPTRQDAYRVVVLTTMVYVAAQIYPTPEFTDPLKATFPNHWRRVRDEVHTKADTSGLDDLPSNFPLTKKLW</sequence>
<proteinExistence type="predicted"/>
<evidence type="ECO:0000313" key="2">
    <source>
        <dbReference type="Proteomes" id="UP000886501"/>
    </source>
</evidence>
<reference evidence="1" key="2">
    <citation type="journal article" date="2020" name="Nat. Commun.">
        <title>Large-scale genome sequencing of mycorrhizal fungi provides insights into the early evolution of symbiotic traits.</title>
        <authorList>
            <person name="Miyauchi S."/>
            <person name="Kiss E."/>
            <person name="Kuo A."/>
            <person name="Drula E."/>
            <person name="Kohler A."/>
            <person name="Sanchez-Garcia M."/>
            <person name="Morin E."/>
            <person name="Andreopoulos B."/>
            <person name="Barry K.W."/>
            <person name="Bonito G."/>
            <person name="Buee M."/>
            <person name="Carver A."/>
            <person name="Chen C."/>
            <person name="Cichocki N."/>
            <person name="Clum A."/>
            <person name="Culley D."/>
            <person name="Crous P.W."/>
            <person name="Fauchery L."/>
            <person name="Girlanda M."/>
            <person name="Hayes R.D."/>
            <person name="Keri Z."/>
            <person name="LaButti K."/>
            <person name="Lipzen A."/>
            <person name="Lombard V."/>
            <person name="Magnuson J."/>
            <person name="Maillard F."/>
            <person name="Murat C."/>
            <person name="Nolan M."/>
            <person name="Ohm R.A."/>
            <person name="Pangilinan J."/>
            <person name="Pereira M.F."/>
            <person name="Perotto S."/>
            <person name="Peter M."/>
            <person name="Pfister S."/>
            <person name="Riley R."/>
            <person name="Sitrit Y."/>
            <person name="Stielow J.B."/>
            <person name="Szollosi G."/>
            <person name="Zifcakova L."/>
            <person name="Stursova M."/>
            <person name="Spatafora J.W."/>
            <person name="Tedersoo L."/>
            <person name="Vaario L.M."/>
            <person name="Yamada A."/>
            <person name="Yan M."/>
            <person name="Wang P."/>
            <person name="Xu J."/>
            <person name="Bruns T."/>
            <person name="Baldrian P."/>
            <person name="Vilgalys R."/>
            <person name="Dunand C."/>
            <person name="Henrissat B."/>
            <person name="Grigoriev I.V."/>
            <person name="Hibbett D."/>
            <person name="Nagy L.G."/>
            <person name="Martin F.M."/>
        </authorList>
    </citation>
    <scope>NUCLEOTIDE SEQUENCE</scope>
    <source>
        <strain evidence="1">P2</strain>
    </source>
</reference>
<comment type="caution">
    <text evidence="1">The sequence shown here is derived from an EMBL/GenBank/DDBJ whole genome shotgun (WGS) entry which is preliminary data.</text>
</comment>
<accession>A0ACB6Z2U1</accession>
<keyword evidence="2" id="KW-1185">Reference proteome</keyword>
<reference evidence="1" key="1">
    <citation type="submission" date="2019-10" db="EMBL/GenBank/DDBJ databases">
        <authorList>
            <consortium name="DOE Joint Genome Institute"/>
            <person name="Kuo A."/>
            <person name="Miyauchi S."/>
            <person name="Kiss E."/>
            <person name="Drula E."/>
            <person name="Kohler A."/>
            <person name="Sanchez-Garcia M."/>
            <person name="Andreopoulos B."/>
            <person name="Barry K.W."/>
            <person name="Bonito G."/>
            <person name="Buee M."/>
            <person name="Carver A."/>
            <person name="Chen C."/>
            <person name="Cichocki N."/>
            <person name="Clum A."/>
            <person name="Culley D."/>
            <person name="Crous P.W."/>
            <person name="Fauchery L."/>
            <person name="Girlanda M."/>
            <person name="Hayes R."/>
            <person name="Keri Z."/>
            <person name="Labutti K."/>
            <person name="Lipzen A."/>
            <person name="Lombard V."/>
            <person name="Magnuson J."/>
            <person name="Maillard F."/>
            <person name="Morin E."/>
            <person name="Murat C."/>
            <person name="Nolan M."/>
            <person name="Ohm R."/>
            <person name="Pangilinan J."/>
            <person name="Pereira M."/>
            <person name="Perotto S."/>
            <person name="Peter M."/>
            <person name="Riley R."/>
            <person name="Sitrit Y."/>
            <person name="Stielow B."/>
            <person name="Szollosi G."/>
            <person name="Zifcakova L."/>
            <person name="Stursova M."/>
            <person name="Spatafora J.W."/>
            <person name="Tedersoo L."/>
            <person name="Vaario L.-M."/>
            <person name="Yamada A."/>
            <person name="Yan M."/>
            <person name="Wang P."/>
            <person name="Xu J."/>
            <person name="Bruns T."/>
            <person name="Baldrian P."/>
            <person name="Vilgalys R."/>
            <person name="Henrissat B."/>
            <person name="Grigoriev I.V."/>
            <person name="Hibbett D."/>
            <person name="Nagy L.G."/>
            <person name="Martin F.M."/>
        </authorList>
    </citation>
    <scope>NUCLEOTIDE SEQUENCE</scope>
    <source>
        <strain evidence="1">P2</strain>
    </source>
</reference>
<dbReference type="Proteomes" id="UP000886501">
    <property type="component" value="Unassembled WGS sequence"/>
</dbReference>
<name>A0ACB6Z2U1_THEGA</name>
<protein>
    <submittedName>
        <fullName evidence="1">Uncharacterized protein</fullName>
    </submittedName>
</protein>
<dbReference type="EMBL" id="MU118167">
    <property type="protein sequence ID" value="KAF9644020.1"/>
    <property type="molecule type" value="Genomic_DNA"/>
</dbReference>